<feature type="chain" id="PRO_5003214314" description="DUF2946 domain-containing protein" evidence="1">
    <location>
        <begin position="24"/>
        <end position="115"/>
    </location>
</feature>
<feature type="signal peptide" evidence="1">
    <location>
        <begin position="1"/>
        <end position="23"/>
    </location>
</feature>
<proteinExistence type="predicted"/>
<dbReference type="Proteomes" id="UP000002572">
    <property type="component" value="Chromosome"/>
</dbReference>
<dbReference type="EMBL" id="CP002432">
    <property type="protein sequence ID" value="ADU64791.1"/>
    <property type="molecule type" value="Genomic_DNA"/>
</dbReference>
<dbReference type="STRING" id="653733.Selin_0032"/>
<dbReference type="InParanoid" id="E6W4R3"/>
<name>E6W4R3_DESIS</name>
<sequence>MKISRVFGATMLVLFLLSQSLMAGSVHSVAISDAGQLSMDSGHHGHHSAVDTSSDSGECGDMASGFCDSCICLAPVGPAASLSFHVNLLGAPVMEYHSFLPDPLSEILPEPPLAS</sequence>
<dbReference type="RefSeq" id="WP_013504680.1">
    <property type="nucleotide sequence ID" value="NC_014836.1"/>
</dbReference>
<evidence type="ECO:0000313" key="3">
    <source>
        <dbReference type="Proteomes" id="UP000002572"/>
    </source>
</evidence>
<evidence type="ECO:0000256" key="1">
    <source>
        <dbReference type="SAM" id="SignalP"/>
    </source>
</evidence>
<dbReference type="KEGG" id="din:Selin_0032"/>
<gene>
    <name evidence="2" type="ordered locus">Selin_0032</name>
</gene>
<keyword evidence="1" id="KW-0732">Signal</keyword>
<evidence type="ECO:0008006" key="4">
    <source>
        <dbReference type="Google" id="ProtNLM"/>
    </source>
</evidence>
<reference evidence="2 3" key="1">
    <citation type="submission" date="2010-12" db="EMBL/GenBank/DDBJ databases">
        <title>Complete sequence of Desulfurispirillum indicum S5.</title>
        <authorList>
            <consortium name="US DOE Joint Genome Institute"/>
            <person name="Lucas S."/>
            <person name="Copeland A."/>
            <person name="Lapidus A."/>
            <person name="Cheng J.-F."/>
            <person name="Goodwin L."/>
            <person name="Pitluck S."/>
            <person name="Chertkov O."/>
            <person name="Held B."/>
            <person name="Detter J.C."/>
            <person name="Han C."/>
            <person name="Tapia R."/>
            <person name="Land M."/>
            <person name="Hauser L."/>
            <person name="Kyrpides N."/>
            <person name="Ivanova N."/>
            <person name="Mikhailova N."/>
            <person name="Haggblom M."/>
            <person name="Rauschenbach I."/>
            <person name="Bini E."/>
            <person name="Woyke T."/>
        </authorList>
    </citation>
    <scope>NUCLEOTIDE SEQUENCE [LARGE SCALE GENOMIC DNA]</scope>
    <source>
        <strain evidence="3">ATCC BAA-1389 / DSM 22839 / S5</strain>
    </source>
</reference>
<dbReference type="HOGENOM" id="CLU_2105041_0_0_0"/>
<accession>E6W4R3</accession>
<keyword evidence="3" id="KW-1185">Reference proteome</keyword>
<dbReference type="AlphaFoldDB" id="E6W4R3"/>
<protein>
    <recommendedName>
        <fullName evidence="4">DUF2946 domain-containing protein</fullName>
    </recommendedName>
</protein>
<organism evidence="2 3">
    <name type="scientific">Desulfurispirillum indicum (strain ATCC BAA-1389 / DSM 22839 / S5)</name>
    <dbReference type="NCBI Taxonomy" id="653733"/>
    <lineage>
        <taxon>Bacteria</taxon>
        <taxon>Pseudomonadati</taxon>
        <taxon>Chrysiogenota</taxon>
        <taxon>Chrysiogenia</taxon>
        <taxon>Chrysiogenales</taxon>
        <taxon>Chrysiogenaceae</taxon>
        <taxon>Desulfurispirillum</taxon>
    </lineage>
</organism>
<evidence type="ECO:0000313" key="2">
    <source>
        <dbReference type="EMBL" id="ADU64791.1"/>
    </source>
</evidence>